<dbReference type="GO" id="GO:0004735">
    <property type="term" value="F:pyrroline-5-carboxylate reductase activity"/>
    <property type="evidence" value="ECO:0007669"/>
    <property type="project" value="UniProtKB-UniRule"/>
</dbReference>
<reference evidence="15 16" key="1">
    <citation type="submission" date="2018-05" db="EMBL/GenBank/DDBJ databases">
        <title>Genomic Encyclopedia of Type Strains, Phase IV (KMG-IV): sequencing the most valuable type-strain genomes for metagenomic binning, comparative biology and taxonomic classification.</title>
        <authorList>
            <person name="Goeker M."/>
        </authorList>
    </citation>
    <scope>NUCLEOTIDE SEQUENCE [LARGE SCALE GENOMIC DNA]</scope>
    <source>
        <strain evidence="15 16">DSM 22440</strain>
    </source>
</reference>
<evidence type="ECO:0000256" key="8">
    <source>
        <dbReference type="ARBA" id="ARBA00058118"/>
    </source>
</evidence>
<evidence type="ECO:0000256" key="6">
    <source>
        <dbReference type="ARBA" id="ARBA00022857"/>
    </source>
</evidence>
<keyword evidence="16" id="KW-1185">Reference proteome</keyword>
<evidence type="ECO:0000256" key="7">
    <source>
        <dbReference type="ARBA" id="ARBA00023002"/>
    </source>
</evidence>
<dbReference type="AlphaFoldDB" id="A0A2V3W718"/>
<accession>A0A2V3W718</accession>
<keyword evidence="6 9" id="KW-0521">NADP</keyword>
<comment type="pathway">
    <text evidence="9 12">Amino-acid biosynthesis; L-proline biosynthesis; L-proline from L-glutamate 5-semialdehyde: step 1/1.</text>
</comment>
<comment type="catalytic activity">
    <reaction evidence="9 12">
        <text>L-proline + NADP(+) = (S)-1-pyrroline-5-carboxylate + NADPH + 2 H(+)</text>
        <dbReference type="Rhea" id="RHEA:14109"/>
        <dbReference type="ChEBI" id="CHEBI:15378"/>
        <dbReference type="ChEBI" id="CHEBI:17388"/>
        <dbReference type="ChEBI" id="CHEBI:57783"/>
        <dbReference type="ChEBI" id="CHEBI:58349"/>
        <dbReference type="ChEBI" id="CHEBI:60039"/>
        <dbReference type="EC" id="1.5.1.2"/>
    </reaction>
</comment>
<evidence type="ECO:0000256" key="3">
    <source>
        <dbReference type="ARBA" id="ARBA00022490"/>
    </source>
</evidence>
<sequence length="269" mass="28532">MKIAFIGAGQMAEAIISGLVEKEEVQAQAIYATNKHDPEQLQRLTDTYGIKTSEDVKEAVSESDVVIIAVKPKDKDAALSEIKALLPQSTLVISVMAGVPTATIEAQLNAGVKVIRTMPNTSAKIGLGATALARGRFADDASIDTAAFIFNAVGITEEIAEKDMHAITAVSGSGPAYFYYMVEAMMEEAVALGLSETVSEAFIYQTILGASHMLQEIDLPPAVLRENITSPNGTTEAGLKALDQLKVKQAIRQAVKAAHDRSITLGKGE</sequence>
<organism evidence="15 16">
    <name type="scientific">Streptohalobacillus salinus</name>
    <dbReference type="NCBI Taxonomy" id="621096"/>
    <lineage>
        <taxon>Bacteria</taxon>
        <taxon>Bacillati</taxon>
        <taxon>Bacillota</taxon>
        <taxon>Bacilli</taxon>
        <taxon>Bacillales</taxon>
        <taxon>Bacillaceae</taxon>
        <taxon>Streptohalobacillus</taxon>
    </lineage>
</organism>
<dbReference type="InterPro" id="IPR029036">
    <property type="entry name" value="P5CR_dimer"/>
</dbReference>
<evidence type="ECO:0000256" key="5">
    <source>
        <dbReference type="ARBA" id="ARBA00022650"/>
    </source>
</evidence>
<dbReference type="PROSITE" id="PS00521">
    <property type="entry name" value="P5CR"/>
    <property type="match status" value="1"/>
</dbReference>
<dbReference type="GO" id="GO:0005737">
    <property type="term" value="C:cytoplasm"/>
    <property type="evidence" value="ECO:0007669"/>
    <property type="project" value="UniProtKB-SubCell"/>
</dbReference>
<evidence type="ECO:0000256" key="11">
    <source>
        <dbReference type="PIRSR" id="PIRSR000193-1"/>
    </source>
</evidence>
<comment type="catalytic activity">
    <reaction evidence="9">
        <text>L-proline + NAD(+) = (S)-1-pyrroline-5-carboxylate + NADH + 2 H(+)</text>
        <dbReference type="Rhea" id="RHEA:14105"/>
        <dbReference type="ChEBI" id="CHEBI:15378"/>
        <dbReference type="ChEBI" id="CHEBI:17388"/>
        <dbReference type="ChEBI" id="CHEBI:57540"/>
        <dbReference type="ChEBI" id="CHEBI:57945"/>
        <dbReference type="ChEBI" id="CHEBI:60039"/>
        <dbReference type="EC" id="1.5.1.2"/>
    </reaction>
</comment>
<dbReference type="InterPro" id="IPR028939">
    <property type="entry name" value="P5C_Rdtase_cat_N"/>
</dbReference>
<dbReference type="NCBIfam" id="TIGR00112">
    <property type="entry name" value="proC"/>
    <property type="match status" value="1"/>
</dbReference>
<dbReference type="Gene3D" id="1.10.3730.10">
    <property type="entry name" value="ProC C-terminal domain-like"/>
    <property type="match status" value="1"/>
</dbReference>
<dbReference type="OrthoDB" id="9805754at2"/>
<comment type="caution">
    <text evidence="15">The sequence shown here is derived from an EMBL/GenBank/DDBJ whole genome shotgun (WGS) entry which is preliminary data.</text>
</comment>
<dbReference type="FunFam" id="3.40.50.720:FF:000190">
    <property type="entry name" value="Pyrroline-5-carboxylate reductase"/>
    <property type="match status" value="1"/>
</dbReference>
<evidence type="ECO:0000259" key="13">
    <source>
        <dbReference type="Pfam" id="PF03807"/>
    </source>
</evidence>
<proteinExistence type="inferred from homology"/>
<evidence type="ECO:0000313" key="15">
    <source>
        <dbReference type="EMBL" id="PXW89830.1"/>
    </source>
</evidence>
<dbReference type="FunFam" id="1.10.3730.10:FF:000001">
    <property type="entry name" value="Pyrroline-5-carboxylate reductase"/>
    <property type="match status" value="1"/>
</dbReference>
<evidence type="ECO:0000256" key="9">
    <source>
        <dbReference type="HAMAP-Rule" id="MF_01925"/>
    </source>
</evidence>
<feature type="domain" description="Pyrroline-5-carboxylate reductase catalytic N-terminal" evidence="13">
    <location>
        <begin position="2"/>
        <end position="98"/>
    </location>
</feature>
<dbReference type="PIRSF" id="PIRSF000193">
    <property type="entry name" value="Pyrrol-5-carb_rd"/>
    <property type="match status" value="1"/>
</dbReference>
<evidence type="ECO:0000256" key="1">
    <source>
        <dbReference type="ARBA" id="ARBA00004496"/>
    </source>
</evidence>
<dbReference type="HAMAP" id="MF_01925">
    <property type="entry name" value="P5C_reductase"/>
    <property type="match status" value="1"/>
</dbReference>
<dbReference type="GO" id="GO:0055129">
    <property type="term" value="P:L-proline biosynthetic process"/>
    <property type="evidence" value="ECO:0007669"/>
    <property type="project" value="UniProtKB-UniRule"/>
</dbReference>
<keyword evidence="4 9" id="KW-0028">Amino-acid biosynthesis</keyword>
<keyword evidence="3 9" id="KW-0963">Cytoplasm</keyword>
<evidence type="ECO:0000256" key="4">
    <source>
        <dbReference type="ARBA" id="ARBA00022605"/>
    </source>
</evidence>
<protein>
    <recommendedName>
        <fullName evidence="9 10">Pyrroline-5-carboxylate reductase</fullName>
        <shortName evidence="9">P5C reductase</shortName>
        <shortName evidence="9">P5CR</shortName>
        <ecNumber evidence="9 10">1.5.1.2</ecNumber>
    </recommendedName>
    <alternativeName>
        <fullName evidence="9">PCA reductase</fullName>
    </alternativeName>
</protein>
<dbReference type="InterPro" id="IPR000304">
    <property type="entry name" value="Pyrroline-COOH_reductase"/>
</dbReference>
<dbReference type="InterPro" id="IPR053790">
    <property type="entry name" value="P5CR-like_CS"/>
</dbReference>
<dbReference type="SUPFAM" id="SSF48179">
    <property type="entry name" value="6-phosphogluconate dehydrogenase C-terminal domain-like"/>
    <property type="match status" value="1"/>
</dbReference>
<comment type="function">
    <text evidence="8 9">Catalyzes the reduction of 1-pyrroline-5-carboxylate (PCA) to L-proline.</text>
</comment>
<evidence type="ECO:0000256" key="10">
    <source>
        <dbReference type="NCBIfam" id="TIGR00112"/>
    </source>
</evidence>
<evidence type="ECO:0000313" key="16">
    <source>
        <dbReference type="Proteomes" id="UP000247922"/>
    </source>
</evidence>
<keyword evidence="7 9" id="KW-0560">Oxidoreductase</keyword>
<feature type="domain" description="Pyrroline-5-carboxylate reductase dimerisation" evidence="14">
    <location>
        <begin position="161"/>
        <end position="263"/>
    </location>
</feature>
<keyword evidence="5 9" id="KW-0641">Proline biosynthesis</keyword>
<dbReference type="PANTHER" id="PTHR11645">
    <property type="entry name" value="PYRROLINE-5-CARBOXYLATE REDUCTASE"/>
    <property type="match status" value="1"/>
</dbReference>
<evidence type="ECO:0000256" key="12">
    <source>
        <dbReference type="RuleBase" id="RU003903"/>
    </source>
</evidence>
<comment type="similarity">
    <text evidence="2 9 12">Belongs to the pyrroline-5-carboxylate reductase family.</text>
</comment>
<dbReference type="InterPro" id="IPR008927">
    <property type="entry name" value="6-PGluconate_DH-like_C_sf"/>
</dbReference>
<dbReference type="Proteomes" id="UP000247922">
    <property type="component" value="Unassembled WGS sequence"/>
</dbReference>
<comment type="subcellular location">
    <subcellularLocation>
        <location evidence="1 9">Cytoplasm</location>
    </subcellularLocation>
</comment>
<feature type="binding site" evidence="11">
    <location>
        <begin position="6"/>
        <end position="11"/>
    </location>
    <ligand>
        <name>NADP(+)</name>
        <dbReference type="ChEBI" id="CHEBI:58349"/>
    </ligand>
</feature>
<feature type="binding site" evidence="11">
    <location>
        <begin position="69"/>
        <end position="72"/>
    </location>
    <ligand>
        <name>NADP(+)</name>
        <dbReference type="ChEBI" id="CHEBI:58349"/>
    </ligand>
</feature>
<dbReference type="Pfam" id="PF03807">
    <property type="entry name" value="F420_oxidored"/>
    <property type="match status" value="1"/>
</dbReference>
<dbReference type="EC" id="1.5.1.2" evidence="9 10"/>
<name>A0A2V3W718_9BACI</name>
<gene>
    <name evidence="9" type="primary">proC</name>
    <name evidence="15" type="ORF">DES38_10968</name>
</gene>
<dbReference type="RefSeq" id="WP_110251691.1">
    <property type="nucleotide sequence ID" value="NZ_QJJR01000009.1"/>
</dbReference>
<dbReference type="PANTHER" id="PTHR11645:SF49">
    <property type="entry name" value="PYRROLINE-5-CARBOXYLATE REDUCTASE 1"/>
    <property type="match status" value="1"/>
</dbReference>
<dbReference type="EMBL" id="QJJR01000009">
    <property type="protein sequence ID" value="PXW89830.1"/>
    <property type="molecule type" value="Genomic_DNA"/>
</dbReference>
<dbReference type="Gene3D" id="3.40.50.720">
    <property type="entry name" value="NAD(P)-binding Rossmann-like Domain"/>
    <property type="match status" value="1"/>
</dbReference>
<dbReference type="SUPFAM" id="SSF51735">
    <property type="entry name" value="NAD(P)-binding Rossmann-fold domains"/>
    <property type="match status" value="1"/>
</dbReference>
<evidence type="ECO:0000259" key="14">
    <source>
        <dbReference type="Pfam" id="PF14748"/>
    </source>
</evidence>
<dbReference type="InterPro" id="IPR036291">
    <property type="entry name" value="NAD(P)-bd_dom_sf"/>
</dbReference>
<dbReference type="Pfam" id="PF14748">
    <property type="entry name" value="P5CR_dimer"/>
    <property type="match status" value="1"/>
</dbReference>
<evidence type="ECO:0000256" key="2">
    <source>
        <dbReference type="ARBA" id="ARBA00005525"/>
    </source>
</evidence>
<dbReference type="UniPathway" id="UPA00098">
    <property type="reaction ID" value="UER00361"/>
</dbReference>